<reference evidence="2" key="1">
    <citation type="submission" date="2025-08" db="UniProtKB">
        <authorList>
            <consortium name="RefSeq"/>
        </authorList>
    </citation>
    <scope>IDENTIFICATION</scope>
</reference>
<dbReference type="Proteomes" id="UP000694863">
    <property type="component" value="Unplaced"/>
</dbReference>
<keyword evidence="1" id="KW-1185">Reference proteome</keyword>
<sequence>MLGMQSTVGAMSEREERRFVEIPRESIRLMAESTGLELSDEVAALLAEDVCYRLREATQNSSQFMKHTRRRRLTVEDFNRALRWSSVEAVCGYGSQEALPLRSAREGELSFPEDREVNLVELALAPSVPTGCAETAVRVHVSYLDGKGNLAPQGSGKRPCGDASSPALVALQGLKRQLYSQIRRTFIYQSGPSKLKFEHREFGRIHSLPGPQFPILADSPCSRALPSQIALQDLQTNSKIAALLPYFVYVVSGVKSVSHDLEQLHRLLQVARSLVRNPHLCLGPYVRSLVGSVLYCVLEPLAASINPLNDHWTLRDGAALLLSHIFWTHGDLVSGLYQQILLSLQKVLADPVRPLCSHYGAVVGLHALGWKAVERVLYPHLSTYWTNLQAVLDDYSVSNAQVKADGHKVYGAILVAVERLLKMKAQAAEASRGGLAGRGGRCPDDLPWDSLLLQEPPSGATAEPGFGVGLRLPPGSAGPEEPSQSVTLADTYRELYAFFGDSLATRFGTGQPAPTAPRPPGDKKEPAAVSLKIVASCQEAQKISWTPPGTALQFYSSLHNAEAASWVNLVLWCVVLVLQGLQWKLEATPFRPLEKGDPEWSSEADALFGSHHPHS</sequence>
<accession>A0AC55DN09</accession>
<protein>
    <submittedName>
        <fullName evidence="2">TAF6-like RNA polymerase II p300/CBP-associated factor-associated factor 65 kDa subunit 6L</fullName>
    </submittedName>
</protein>
<evidence type="ECO:0000313" key="2">
    <source>
        <dbReference type="RefSeq" id="XP_045153131.1"/>
    </source>
</evidence>
<organism evidence="1 2">
    <name type="scientific">Echinops telfairi</name>
    <name type="common">Lesser hedgehog tenrec</name>
    <dbReference type="NCBI Taxonomy" id="9371"/>
    <lineage>
        <taxon>Eukaryota</taxon>
        <taxon>Metazoa</taxon>
        <taxon>Chordata</taxon>
        <taxon>Craniata</taxon>
        <taxon>Vertebrata</taxon>
        <taxon>Euteleostomi</taxon>
        <taxon>Mammalia</taxon>
        <taxon>Eutheria</taxon>
        <taxon>Afrotheria</taxon>
        <taxon>Tenrecidae</taxon>
        <taxon>Tenrecinae</taxon>
        <taxon>Echinops</taxon>
    </lineage>
</organism>
<gene>
    <name evidence="2" type="primary">LOC101640623</name>
</gene>
<dbReference type="RefSeq" id="XP_045153131.1">
    <property type="nucleotide sequence ID" value="XM_045297196.1"/>
</dbReference>
<proteinExistence type="predicted"/>
<evidence type="ECO:0000313" key="1">
    <source>
        <dbReference type="Proteomes" id="UP000694863"/>
    </source>
</evidence>
<name>A0AC55DN09_ECHTE</name>